<proteinExistence type="predicted"/>
<evidence type="ECO:0000313" key="1">
    <source>
        <dbReference type="EMBL" id="JAP21346.1"/>
    </source>
</evidence>
<dbReference type="EMBL" id="GEDG01017796">
    <property type="protein sequence ID" value="JAP21346.1"/>
    <property type="molecule type" value="Transcribed_RNA"/>
</dbReference>
<name>A0A0V0HLQ8_SOLCH</name>
<organism evidence="1">
    <name type="scientific">Solanum chacoense</name>
    <name type="common">Chaco potato</name>
    <dbReference type="NCBI Taxonomy" id="4108"/>
    <lineage>
        <taxon>Eukaryota</taxon>
        <taxon>Viridiplantae</taxon>
        <taxon>Streptophyta</taxon>
        <taxon>Embryophyta</taxon>
        <taxon>Tracheophyta</taxon>
        <taxon>Spermatophyta</taxon>
        <taxon>Magnoliopsida</taxon>
        <taxon>eudicotyledons</taxon>
        <taxon>Gunneridae</taxon>
        <taxon>Pentapetalae</taxon>
        <taxon>asterids</taxon>
        <taxon>lamiids</taxon>
        <taxon>Solanales</taxon>
        <taxon>Solanaceae</taxon>
        <taxon>Solanoideae</taxon>
        <taxon>Solaneae</taxon>
        <taxon>Solanum</taxon>
    </lineage>
</organism>
<accession>A0A0V0HLQ8</accession>
<reference evidence="1" key="1">
    <citation type="submission" date="2015-12" db="EMBL/GenBank/DDBJ databases">
        <title>Gene expression during late stages of embryo sac development: a critical building block for successful pollen-pistil interactions.</title>
        <authorList>
            <person name="Liu Y."/>
            <person name="Joly V."/>
            <person name="Sabar M."/>
            <person name="Matton D.P."/>
        </authorList>
    </citation>
    <scope>NUCLEOTIDE SEQUENCE</scope>
</reference>
<protein>
    <submittedName>
        <fullName evidence="1">Putative ovule protein</fullName>
    </submittedName>
</protein>
<dbReference type="AlphaFoldDB" id="A0A0V0HLQ8"/>
<sequence>MIRVCPAKIQLGFSHMTQRSAQISNIIIASRIIETFESNLWTVSKHKMNGGSTIDISITSMTTVICLLYRSKLNQTMTTPEYTKAKRKGKQEVVGLVDGEITGQPERATTLQDIPFFSVGLILPSAQIVIVV</sequence>